<dbReference type="Proteomes" id="UP001328107">
    <property type="component" value="Unassembled WGS sequence"/>
</dbReference>
<feature type="transmembrane region" description="Helical" evidence="1">
    <location>
        <begin position="28"/>
        <end position="54"/>
    </location>
</feature>
<keyword evidence="3" id="KW-1185">Reference proteome</keyword>
<dbReference type="AlphaFoldDB" id="A0AAN4ZCW5"/>
<evidence type="ECO:0000313" key="2">
    <source>
        <dbReference type="EMBL" id="GMR38491.1"/>
    </source>
</evidence>
<dbReference type="EMBL" id="BTRK01000002">
    <property type="protein sequence ID" value="GMR38491.1"/>
    <property type="molecule type" value="Genomic_DNA"/>
</dbReference>
<evidence type="ECO:0000313" key="3">
    <source>
        <dbReference type="Proteomes" id="UP001328107"/>
    </source>
</evidence>
<name>A0AAN4ZCW5_9BILA</name>
<keyword evidence="1" id="KW-0472">Membrane</keyword>
<reference evidence="3" key="1">
    <citation type="submission" date="2022-10" db="EMBL/GenBank/DDBJ databases">
        <title>Genome assembly of Pristionchus species.</title>
        <authorList>
            <person name="Yoshida K."/>
            <person name="Sommer R.J."/>
        </authorList>
    </citation>
    <scope>NUCLEOTIDE SEQUENCE [LARGE SCALE GENOMIC DNA]</scope>
    <source>
        <strain evidence="3">RS5460</strain>
    </source>
</reference>
<protein>
    <submittedName>
        <fullName evidence="2">Uncharacterized protein</fullName>
    </submittedName>
</protein>
<evidence type="ECO:0000256" key="1">
    <source>
        <dbReference type="SAM" id="Phobius"/>
    </source>
</evidence>
<keyword evidence="1" id="KW-1133">Transmembrane helix</keyword>
<gene>
    <name evidence="2" type="ORF">PMAYCL1PPCAC_08686</name>
</gene>
<organism evidence="2 3">
    <name type="scientific">Pristionchus mayeri</name>
    <dbReference type="NCBI Taxonomy" id="1317129"/>
    <lineage>
        <taxon>Eukaryota</taxon>
        <taxon>Metazoa</taxon>
        <taxon>Ecdysozoa</taxon>
        <taxon>Nematoda</taxon>
        <taxon>Chromadorea</taxon>
        <taxon>Rhabditida</taxon>
        <taxon>Rhabditina</taxon>
        <taxon>Diplogasteromorpha</taxon>
        <taxon>Diplogasteroidea</taxon>
        <taxon>Neodiplogasteridae</taxon>
        <taxon>Pristionchus</taxon>
    </lineage>
</organism>
<sequence length="245" mass="27979">YRLSYGRMDVFPNSEACEAAFTLNHNRLIWSINGFIVLESLAGLLLSALISIRIFKHEIFHINQRILLVLTGAMLVARSILTMYKRGLFLFRLLTYKMANTVIVSAGYFPSAFFGSPPIDKNTTYIVFCTSVAYPEIQWVCSLYYNQFDVLLKFRQFPVMIASMLIFVPSTRIVYPNMVCFTVLYALSSACTTYAVYLQSEASQVDVAVVIKELGSLVFNAHLIVHPLILVWREPSLWRSEKKQI</sequence>
<proteinExistence type="predicted"/>
<keyword evidence="1" id="KW-0812">Transmembrane</keyword>
<accession>A0AAN4ZCW5</accession>
<feature type="non-terminal residue" evidence="2">
    <location>
        <position position="245"/>
    </location>
</feature>
<feature type="transmembrane region" description="Helical" evidence="1">
    <location>
        <begin position="66"/>
        <end position="84"/>
    </location>
</feature>
<feature type="transmembrane region" description="Helical" evidence="1">
    <location>
        <begin position="157"/>
        <end position="175"/>
    </location>
</feature>
<comment type="caution">
    <text evidence="2">The sequence shown here is derived from an EMBL/GenBank/DDBJ whole genome shotgun (WGS) entry which is preliminary data.</text>
</comment>
<feature type="non-terminal residue" evidence="2">
    <location>
        <position position="1"/>
    </location>
</feature>